<keyword evidence="2" id="KW-1185">Reference proteome</keyword>
<evidence type="ECO:0000313" key="1">
    <source>
        <dbReference type="EMBL" id="KAL3399021.1"/>
    </source>
</evidence>
<gene>
    <name evidence="1" type="ORF">TKK_007264</name>
</gene>
<dbReference type="EMBL" id="JBJJXI010000058">
    <property type="protein sequence ID" value="KAL3399021.1"/>
    <property type="molecule type" value="Genomic_DNA"/>
</dbReference>
<reference evidence="1 2" key="1">
    <citation type="journal article" date="2024" name="bioRxiv">
        <title>A reference genome for Trichogramma kaykai: A tiny desert-dwelling parasitoid wasp with competing sex-ratio distorters.</title>
        <authorList>
            <person name="Culotta J."/>
            <person name="Lindsey A.R."/>
        </authorList>
    </citation>
    <scope>NUCLEOTIDE SEQUENCE [LARGE SCALE GENOMIC DNA]</scope>
    <source>
        <strain evidence="1 2">KSX58</strain>
    </source>
</reference>
<dbReference type="Proteomes" id="UP001627154">
    <property type="component" value="Unassembled WGS sequence"/>
</dbReference>
<dbReference type="AlphaFoldDB" id="A0ABD2X146"/>
<comment type="caution">
    <text evidence="1">The sequence shown here is derived from an EMBL/GenBank/DDBJ whole genome shotgun (WGS) entry which is preliminary data.</text>
</comment>
<evidence type="ECO:0000313" key="2">
    <source>
        <dbReference type="Proteomes" id="UP001627154"/>
    </source>
</evidence>
<proteinExistence type="predicted"/>
<name>A0ABD2X146_9HYME</name>
<organism evidence="1 2">
    <name type="scientific">Trichogramma kaykai</name>
    <dbReference type="NCBI Taxonomy" id="54128"/>
    <lineage>
        <taxon>Eukaryota</taxon>
        <taxon>Metazoa</taxon>
        <taxon>Ecdysozoa</taxon>
        <taxon>Arthropoda</taxon>
        <taxon>Hexapoda</taxon>
        <taxon>Insecta</taxon>
        <taxon>Pterygota</taxon>
        <taxon>Neoptera</taxon>
        <taxon>Endopterygota</taxon>
        <taxon>Hymenoptera</taxon>
        <taxon>Apocrita</taxon>
        <taxon>Proctotrupomorpha</taxon>
        <taxon>Chalcidoidea</taxon>
        <taxon>Trichogrammatidae</taxon>
        <taxon>Trichogramma</taxon>
    </lineage>
</organism>
<accession>A0ABD2X146</accession>
<protein>
    <submittedName>
        <fullName evidence="1">Uncharacterized protein</fullName>
    </submittedName>
</protein>
<sequence>MDYSKNTLRSNSRVERTAPRATNLFGFLRTLNRQVCFYIQCSAIQPAHGTFCHSDHLVRNSHVYSNVRNFTFYKFQLLSDIRLIIRNYSQELGLSV</sequence>